<gene>
    <name evidence="1" type="ORF">LR48_Vigan270s000600</name>
</gene>
<dbReference type="EMBL" id="KQ258320">
    <property type="protein sequence ID" value="KOM26409.1"/>
    <property type="molecule type" value="Genomic_DNA"/>
</dbReference>
<dbReference type="PANTHER" id="PTHR15663:SF4">
    <property type="entry name" value="COMM DOMAIN-CONTAINING PROTEIN 9"/>
    <property type="match status" value="1"/>
</dbReference>
<dbReference type="AlphaFoldDB" id="A0A0L9T8J1"/>
<accession>A0A0L9T8J1</accession>
<reference evidence="2" key="1">
    <citation type="journal article" date="2015" name="Proc. Natl. Acad. Sci. U.S.A.">
        <title>Genome sequencing of adzuki bean (Vigna angularis) provides insight into high starch and low fat accumulation and domestication.</title>
        <authorList>
            <person name="Yang K."/>
            <person name="Tian Z."/>
            <person name="Chen C."/>
            <person name="Luo L."/>
            <person name="Zhao B."/>
            <person name="Wang Z."/>
            <person name="Yu L."/>
            <person name="Li Y."/>
            <person name="Sun Y."/>
            <person name="Li W."/>
            <person name="Chen Y."/>
            <person name="Li Y."/>
            <person name="Zhang Y."/>
            <person name="Ai D."/>
            <person name="Zhao J."/>
            <person name="Shang C."/>
            <person name="Ma Y."/>
            <person name="Wu B."/>
            <person name="Wang M."/>
            <person name="Gao L."/>
            <person name="Sun D."/>
            <person name="Zhang P."/>
            <person name="Guo F."/>
            <person name="Wang W."/>
            <person name="Li Y."/>
            <person name="Wang J."/>
            <person name="Varshney R.K."/>
            <person name="Wang J."/>
            <person name="Ling H.Q."/>
            <person name="Wan P."/>
        </authorList>
    </citation>
    <scope>NUCLEOTIDE SEQUENCE</scope>
    <source>
        <strain evidence="2">cv. Jingnong 6</strain>
    </source>
</reference>
<dbReference type="InterPro" id="IPR037360">
    <property type="entry name" value="COMMD9"/>
</dbReference>
<protein>
    <submittedName>
        <fullName evidence="1">Uncharacterized protein</fullName>
    </submittedName>
</protein>
<dbReference type="Proteomes" id="UP000053144">
    <property type="component" value="Unassembled WGS sequence"/>
</dbReference>
<dbReference type="Gramene" id="KOM26409">
    <property type="protein sequence ID" value="KOM26409"/>
    <property type="gene ID" value="LR48_Vigan270s000600"/>
</dbReference>
<evidence type="ECO:0000313" key="2">
    <source>
        <dbReference type="Proteomes" id="UP000053144"/>
    </source>
</evidence>
<dbReference type="STRING" id="3914.A0A0L9T8J1"/>
<proteinExistence type="predicted"/>
<organism evidence="1 2">
    <name type="scientific">Phaseolus angularis</name>
    <name type="common">Azuki bean</name>
    <name type="synonym">Vigna angularis</name>
    <dbReference type="NCBI Taxonomy" id="3914"/>
    <lineage>
        <taxon>Eukaryota</taxon>
        <taxon>Viridiplantae</taxon>
        <taxon>Streptophyta</taxon>
        <taxon>Embryophyta</taxon>
        <taxon>Tracheophyta</taxon>
        <taxon>Spermatophyta</taxon>
        <taxon>Magnoliopsida</taxon>
        <taxon>eudicotyledons</taxon>
        <taxon>Gunneridae</taxon>
        <taxon>Pentapetalae</taxon>
        <taxon>rosids</taxon>
        <taxon>fabids</taxon>
        <taxon>Fabales</taxon>
        <taxon>Fabaceae</taxon>
        <taxon>Papilionoideae</taxon>
        <taxon>50 kb inversion clade</taxon>
        <taxon>NPAAA clade</taxon>
        <taxon>indigoferoid/millettioid clade</taxon>
        <taxon>Phaseoleae</taxon>
        <taxon>Vigna</taxon>
    </lineage>
</organism>
<dbReference type="PANTHER" id="PTHR15663">
    <property type="entry name" value="COMM DOMAIN-CONTAINING PROTEIN 9"/>
    <property type="match status" value="1"/>
</dbReference>
<name>A0A0L9T8J1_PHAAN</name>
<sequence>MFGHSAQLTFGLKRPALTLTDVRPFVLYRSAIWVSNVPAFVLAAVRPKAFGTSLIIDVRSLALGHTWSHVFKHSTFRPFGLMCSNIQPRTLIDSRSFGLYRSTIHLHEHASIGPFDPTDDQPVGLNNVRPLASVVQLVQHSASLTFGNSASTARPSIDTTAPPFDPTDVRPPGGHQRFVHAEALKTEKTLLDLVDVRPKTPRSIEKRDTLPLVVVHPRTPRRIEKRDTLPLNTQNINRSTIHVHERSNSRPFGLRSIRPLISSARQSMSTSIHFDFKRSTIQVHERSNSRPFGLKALDNPRPRAFKQSAVRPQKVFALWFQPLDHPWSRAFKHSVVRPQRYSPFDLDRSTIAKSTKAVGRSTVLIFGLSTSKVFVPLASTARQSLIHGLERSSIRPFDATDVVHSASMTLKAMTWNMTNLEKGSADPAEVIDLKLQNVGPFQSGVQDVKFQLAIDSIDMMLKTMHCIRDQFSTMVNIRLY</sequence>
<evidence type="ECO:0000313" key="1">
    <source>
        <dbReference type="EMBL" id="KOM26409.1"/>
    </source>
</evidence>